<gene>
    <name evidence="3" type="ORF">C1H46_007421</name>
</gene>
<evidence type="ECO:0000256" key="2">
    <source>
        <dbReference type="PROSITE-ProRule" id="PRU00708"/>
    </source>
</evidence>
<feature type="repeat" description="PPR" evidence="2">
    <location>
        <begin position="40"/>
        <end position="74"/>
    </location>
</feature>
<evidence type="ECO:0008006" key="5">
    <source>
        <dbReference type="Google" id="ProtNLM"/>
    </source>
</evidence>
<dbReference type="InterPro" id="IPR002885">
    <property type="entry name" value="PPR_rpt"/>
</dbReference>
<organism evidence="3 4">
    <name type="scientific">Malus baccata</name>
    <name type="common">Siberian crab apple</name>
    <name type="synonym">Pyrus baccata</name>
    <dbReference type="NCBI Taxonomy" id="106549"/>
    <lineage>
        <taxon>Eukaryota</taxon>
        <taxon>Viridiplantae</taxon>
        <taxon>Streptophyta</taxon>
        <taxon>Embryophyta</taxon>
        <taxon>Tracheophyta</taxon>
        <taxon>Spermatophyta</taxon>
        <taxon>Magnoliopsida</taxon>
        <taxon>eudicotyledons</taxon>
        <taxon>Gunneridae</taxon>
        <taxon>Pentapetalae</taxon>
        <taxon>rosids</taxon>
        <taxon>fabids</taxon>
        <taxon>Rosales</taxon>
        <taxon>Rosaceae</taxon>
        <taxon>Amygdaloideae</taxon>
        <taxon>Maleae</taxon>
        <taxon>Malus</taxon>
    </lineage>
</organism>
<dbReference type="AlphaFoldDB" id="A0A540N7K5"/>
<evidence type="ECO:0000256" key="1">
    <source>
        <dbReference type="ARBA" id="ARBA00022737"/>
    </source>
</evidence>
<keyword evidence="4" id="KW-1185">Reference proteome</keyword>
<dbReference type="InterPro" id="IPR011990">
    <property type="entry name" value="TPR-like_helical_dom_sf"/>
</dbReference>
<dbReference type="STRING" id="106549.A0A540N7K5"/>
<reference evidence="3 4" key="1">
    <citation type="journal article" date="2019" name="G3 (Bethesda)">
        <title>Sequencing of a Wild Apple (Malus baccata) Genome Unravels the Differences Between Cultivated and Wild Apple Species Regarding Disease Resistance and Cold Tolerance.</title>
        <authorList>
            <person name="Chen X."/>
        </authorList>
    </citation>
    <scope>NUCLEOTIDE SEQUENCE [LARGE SCALE GENOMIC DNA]</scope>
    <source>
        <strain evidence="4">cv. Shandingzi</strain>
        <tissue evidence="3">Leaves</tissue>
    </source>
</reference>
<name>A0A540N7K5_MALBA</name>
<dbReference type="Proteomes" id="UP000315295">
    <property type="component" value="Unassembled WGS sequence"/>
</dbReference>
<comment type="caution">
    <text evidence="3">The sequence shown here is derived from an EMBL/GenBank/DDBJ whole genome shotgun (WGS) entry which is preliminary data.</text>
</comment>
<proteinExistence type="predicted"/>
<dbReference type="PANTHER" id="PTHR47926">
    <property type="entry name" value="PENTATRICOPEPTIDE REPEAT-CONTAINING PROTEIN"/>
    <property type="match status" value="1"/>
</dbReference>
<protein>
    <recommendedName>
        <fullName evidence="5">Pentatricopeptide repeat-containing protein</fullName>
    </recommendedName>
</protein>
<dbReference type="GO" id="GO:0003723">
    <property type="term" value="F:RNA binding"/>
    <property type="evidence" value="ECO:0007669"/>
    <property type="project" value="InterPro"/>
</dbReference>
<dbReference type="InterPro" id="IPR046960">
    <property type="entry name" value="PPR_At4g14850-like_plant"/>
</dbReference>
<dbReference type="EMBL" id="VIEB01000093">
    <property type="protein sequence ID" value="TQE07031.1"/>
    <property type="molecule type" value="Genomic_DNA"/>
</dbReference>
<evidence type="ECO:0000313" key="3">
    <source>
        <dbReference type="EMBL" id="TQE07031.1"/>
    </source>
</evidence>
<dbReference type="PROSITE" id="PS51375">
    <property type="entry name" value="PPR"/>
    <property type="match status" value="1"/>
</dbReference>
<dbReference type="Pfam" id="PF01535">
    <property type="entry name" value="PPR"/>
    <property type="match status" value="1"/>
</dbReference>
<evidence type="ECO:0000313" key="4">
    <source>
        <dbReference type="Proteomes" id="UP000315295"/>
    </source>
</evidence>
<dbReference type="Gene3D" id="1.25.40.10">
    <property type="entry name" value="Tetratricopeptide repeat domain"/>
    <property type="match status" value="1"/>
</dbReference>
<dbReference type="PANTHER" id="PTHR47926:SF533">
    <property type="entry name" value="DYW DOMAIN-CONTAINING PROTEIN"/>
    <property type="match status" value="1"/>
</dbReference>
<sequence>MPPSYEIAALIQKCTSVTSPKQARQLHALLLTTTTDGSRPLHLYNNVISKYWRCGSLGDSRKMFDKMPQRNLVSFNALIAAYSWDSNSAILACELFNEMGVECLRPNGSTFTILLGASYTLEDCKEERAIIACVGVLISWFITAKNSLRARIAVSASLLPKSSAIFCSIRRSLALIDSSNIAACDGATATCVNDSTIIIDGPHRYYFKCGSEQPKETVF</sequence>
<accession>A0A540N7K5</accession>
<dbReference type="GO" id="GO:0009451">
    <property type="term" value="P:RNA modification"/>
    <property type="evidence" value="ECO:0007669"/>
    <property type="project" value="InterPro"/>
</dbReference>
<keyword evidence="1" id="KW-0677">Repeat</keyword>